<feature type="region of interest" description="Disordered" evidence="5">
    <location>
        <begin position="1930"/>
        <end position="1974"/>
    </location>
</feature>
<evidence type="ECO:0000256" key="2">
    <source>
        <dbReference type="ARBA" id="ARBA00022737"/>
    </source>
</evidence>
<dbReference type="GO" id="GO:0007165">
    <property type="term" value="P:signal transduction"/>
    <property type="evidence" value="ECO:0007669"/>
    <property type="project" value="InterPro"/>
</dbReference>
<feature type="compositionally biased region" description="Low complexity" evidence="5">
    <location>
        <begin position="1951"/>
        <end position="1972"/>
    </location>
</feature>
<dbReference type="SUPFAM" id="SSF56219">
    <property type="entry name" value="DNase I-like"/>
    <property type="match status" value="1"/>
</dbReference>
<dbReference type="InterPro" id="IPR032675">
    <property type="entry name" value="LRR_dom_sf"/>
</dbReference>
<evidence type="ECO:0000256" key="4">
    <source>
        <dbReference type="ARBA" id="ARBA00023027"/>
    </source>
</evidence>
<dbReference type="Pfam" id="PF00931">
    <property type="entry name" value="NB-ARC"/>
    <property type="match status" value="1"/>
</dbReference>
<dbReference type="Gramene" id="QL11p025188:mrna">
    <property type="protein sequence ID" value="QL11p025188:mrna"/>
    <property type="gene ID" value="QL11p025188"/>
</dbReference>
<evidence type="ECO:0000256" key="1">
    <source>
        <dbReference type="ARBA" id="ARBA00022614"/>
    </source>
</evidence>
<dbReference type="GO" id="GO:0043531">
    <property type="term" value="F:ADP binding"/>
    <property type="evidence" value="ECO:0007669"/>
    <property type="project" value="InterPro"/>
</dbReference>
<reference evidence="8 9" key="1">
    <citation type="journal article" date="2016" name="G3 (Bethesda)">
        <title>First Draft Assembly and Annotation of the Genome of a California Endemic Oak Quercus lobata Nee (Fagaceae).</title>
        <authorList>
            <person name="Sork V.L."/>
            <person name="Fitz-Gibbon S.T."/>
            <person name="Puiu D."/>
            <person name="Crepeau M."/>
            <person name="Gugger P.F."/>
            <person name="Sherman R."/>
            <person name="Stevens K."/>
            <person name="Langley C.H."/>
            <person name="Pellegrini M."/>
            <person name="Salzberg S.L."/>
        </authorList>
    </citation>
    <scope>NUCLEOTIDE SEQUENCE [LARGE SCALE GENOMIC DNA]</scope>
    <source>
        <strain evidence="8 9">cv. SW786</strain>
    </source>
</reference>
<dbReference type="InterPro" id="IPR035897">
    <property type="entry name" value="Toll_tir_struct_dom_sf"/>
</dbReference>
<dbReference type="PANTHER" id="PTHR11017">
    <property type="entry name" value="LEUCINE-RICH REPEAT-CONTAINING PROTEIN"/>
    <property type="match status" value="1"/>
</dbReference>
<feature type="transmembrane region" description="Helical" evidence="6">
    <location>
        <begin position="1258"/>
        <end position="1288"/>
    </location>
</feature>
<dbReference type="GO" id="GO:0006952">
    <property type="term" value="P:defense response"/>
    <property type="evidence" value="ECO:0007669"/>
    <property type="project" value="UniProtKB-KW"/>
</dbReference>
<keyword evidence="1" id="KW-0433">Leucine-rich repeat</keyword>
<dbReference type="Gene3D" id="3.40.50.300">
    <property type="entry name" value="P-loop containing nucleotide triphosphate hydrolases"/>
    <property type="match status" value="1"/>
</dbReference>
<dbReference type="FunFam" id="3.40.50.10140:FF:000007">
    <property type="entry name" value="Disease resistance protein (TIR-NBS-LRR class)"/>
    <property type="match status" value="1"/>
</dbReference>
<dbReference type="SUPFAM" id="SSF46785">
    <property type="entry name" value="Winged helix' DNA-binding domain"/>
    <property type="match status" value="1"/>
</dbReference>
<protein>
    <recommendedName>
        <fullName evidence="7">TIR domain-containing protein</fullName>
    </recommendedName>
</protein>
<dbReference type="InterPro" id="IPR036691">
    <property type="entry name" value="Endo/exonu/phosph_ase_sf"/>
</dbReference>
<keyword evidence="9" id="KW-1185">Reference proteome</keyword>
<sequence>MADLTDEGGSSSSSTHRWSYDVFLSFRGEDIRNGVISHLYKALCDNGIYTFIDDDLQRGEEISEELLKTIERSMISVVVISENYAESHWCLDELVKIMQCRTNGQLVLPVFYEVDPSEVRKQTGNFGVALTKLEEKFKNKVESWRTALREAANLSGWHYKNDGPESHFIQQVINWISYIKLNDTRLYVAKCPVGVNSHAKEMESLLDIKSNDVRIVAIHGLGGIGKTTIAKAVYNRIVDCFEGSYFLENVRENSRTSDGKIQLQEKILSKILPANHVKVDNVSKGINVIRERLCNKRVLLILDDVDNSKQIEDLLGDCDWFCPRSRVIITTRDECVLATLPQGCRTYKVKELGAHETLELFSQHAFHKSKPPQDYSELAYRVMDYTKGLPLALTIIGSDLYGRTKDAWNAAINKYEKIPKADILEILKVSYDGLEETEKDIFLDISCFFRGWFKDYVVNILDACKLFPDHCIPRLVDKCLINEEQNGTLSMHDLLQQMGREIVRRDSPIILRKRSRLWDYDDALEVLVGSKGPNHVLPKLPKLALAPLAKPDIPTIETSQNIPPIPLSSDHGGRKRSFCIDAKLFSSSFDEGRFDSYAIHQTRRDVKSSIWVGHRGIEWVLTCLADIRDWVPGRAVLCKRLRENGKLLEFCRSSNRAGLFVVIAVYFGGSRRVSMAEVSSIKGGGGGQSAGGGRSGKLLSVFGNQQKIRNFEKFGTISGQNVIHGDPIENGSVINGKVSVKNGRPMQAFNFKLTPPVLALRVCKPEGGRRFVTCLGAKDFRWPKVFSGGPEITEHSSESSRGRSSGDSGSPMTAVVLESEASFQVASVNLGFIGEELTNQRKRDVTHKLMTGVLSVGSTVKPMGPGFDVFSDLRYQGVAYNHFSPLSDLGSEMGLCFGKRDNSTMVLGEKGEKWSNPIAEPVSLSYLDGVERLQEGSEHLMLWWKHSEVNPSGLIHGEEESGLLECSPLSKWDPNDQKELEVIQEVDEGEVRGLAVKNSKWWKCDIVCFQETKLSSLDSPVVRSLWGVYGPNDDSQQGALWEELTRMQSRWNTAWASFTWFRDLGIDCMSRIDRTLASADWVDQFGNVSQRVLPRVVSNHCPLLVVAGSVKKGRSAFKFENMWLKEEGFVERVQHWWNGYCFSGSPSFSLVNVEKSEIVPIGEVSNIQTLANILQCRVGSLPMIYLGIQNLAFFNQALLGKWLWRFGHETTHLWQRFIATKYGEGKGVGALELVEGLMVVGYGGVLVKGGILSLGISLLWWGMVLVFCFGMISGLGMFLLKFFILSFLCSANKEACISEVLSPLVGDNDRVRSLRFYREFNDWVLAASYSLLHYLQTRIPRVGGCDRLCWNLNGSGKFDIRICGSLATLLPDTSFFVDVYASAVWDRLGHARFSCGLTILLGSEKIRGIMLHSPYPRKVQLHAEAFDRMDNLKFLIVRNVQVSEELKYLPSGLRLFEWPEYPFSFPSKYSPQQLVALEMSRSDFKLEKLFKQGVEYKNLKLINLSFCESITTLSNLCTPNLETLNLSSCRNLIKVSDSIGSLPKLKTWNLEYCRELRKLPSSLRLKSLKFFTLFSCSRLEKFPDIHPEMKCLEDLNLSYSGIRELPSSLGYLSRLRTLELDNCVQDFPDRINKMQLTPIACTSFDILLEYGLLSLESLCLSYCGANLIELYFWMKPEYFPELKILYLSGSNIVTIPESIASFTSLADLYIDNCTKLRKIPSLPQSIRRVSAINCFSLDPQSFRRLWTQFGEILGILPNRVYEGERRGILMDSSLFNGGNYYEIKVPGIEIPKWFKFDHQSDGNSVSFRIGCEFPKAVVCIAFQLVEAHISGSFSVYVSVNGCKEKISFQDIEEMSGHLWLFSVSNWKLLDSNSYEENDIEVICEIDELNESSIPFENTKFIKWMGVHVECICCGVYNNRVDSKGVEIQLQQRRRNHGPTHAIHTQNPTSPSLNGFESNSNSGNGASNSGDGSCPTLLISTHDNDDFDTNLCPPSKKIRTS</sequence>
<dbReference type="EMBL" id="LRBV02000011">
    <property type="status" value="NOT_ANNOTATED_CDS"/>
    <property type="molecule type" value="Genomic_DNA"/>
</dbReference>
<dbReference type="InterPro" id="IPR002182">
    <property type="entry name" value="NB-ARC"/>
</dbReference>
<dbReference type="SUPFAM" id="SSF52200">
    <property type="entry name" value="Toll/Interleukin receptor TIR domain"/>
    <property type="match status" value="1"/>
</dbReference>
<evidence type="ECO:0000259" key="7">
    <source>
        <dbReference type="PROSITE" id="PS50104"/>
    </source>
</evidence>
<dbReference type="PANTHER" id="PTHR11017:SF570">
    <property type="entry name" value="DISEASE RESISTANCE PROTEIN (TIR-NBS CLASS)-RELATED"/>
    <property type="match status" value="1"/>
</dbReference>
<evidence type="ECO:0000256" key="3">
    <source>
        <dbReference type="ARBA" id="ARBA00022821"/>
    </source>
</evidence>
<dbReference type="Gene3D" id="3.80.10.10">
    <property type="entry name" value="Ribonuclease Inhibitor"/>
    <property type="match status" value="2"/>
</dbReference>
<dbReference type="Proteomes" id="UP000594261">
    <property type="component" value="Chromosome 11"/>
</dbReference>
<name>A0A7N2MWM6_QUELO</name>
<keyword evidence="6" id="KW-0812">Transmembrane</keyword>
<dbReference type="Gene3D" id="1.10.8.430">
    <property type="entry name" value="Helical domain of apoptotic protease-activating factors"/>
    <property type="match status" value="1"/>
</dbReference>
<dbReference type="InterPro" id="IPR027417">
    <property type="entry name" value="P-loop_NTPase"/>
</dbReference>
<keyword evidence="6" id="KW-1133">Transmembrane helix</keyword>
<accession>A0A7N2MWM6</accession>
<proteinExistence type="predicted"/>
<keyword evidence="2" id="KW-0677">Repeat</keyword>
<dbReference type="Pfam" id="PF01582">
    <property type="entry name" value="TIR"/>
    <property type="match status" value="1"/>
</dbReference>
<keyword evidence="3" id="KW-0611">Plant defense</keyword>
<keyword evidence="4" id="KW-0520">NAD</keyword>
<organism evidence="8 9">
    <name type="scientific">Quercus lobata</name>
    <name type="common">Valley oak</name>
    <dbReference type="NCBI Taxonomy" id="97700"/>
    <lineage>
        <taxon>Eukaryota</taxon>
        <taxon>Viridiplantae</taxon>
        <taxon>Streptophyta</taxon>
        <taxon>Embryophyta</taxon>
        <taxon>Tracheophyta</taxon>
        <taxon>Spermatophyta</taxon>
        <taxon>Magnoliopsida</taxon>
        <taxon>eudicotyledons</taxon>
        <taxon>Gunneridae</taxon>
        <taxon>Pentapetalae</taxon>
        <taxon>rosids</taxon>
        <taxon>fabids</taxon>
        <taxon>Fagales</taxon>
        <taxon>Fagaceae</taxon>
        <taxon>Quercus</taxon>
    </lineage>
</organism>
<dbReference type="PRINTS" id="PR00364">
    <property type="entry name" value="DISEASERSIST"/>
</dbReference>
<dbReference type="SMART" id="SM00255">
    <property type="entry name" value="TIR"/>
    <property type="match status" value="1"/>
</dbReference>
<dbReference type="InterPro" id="IPR042197">
    <property type="entry name" value="Apaf_helical"/>
</dbReference>
<evidence type="ECO:0000313" key="8">
    <source>
        <dbReference type="EnsemblPlants" id="QL11p025188:mrna"/>
    </source>
</evidence>
<dbReference type="Pfam" id="PF23282">
    <property type="entry name" value="WHD_ROQ1"/>
    <property type="match status" value="1"/>
</dbReference>
<dbReference type="InterPro" id="IPR000157">
    <property type="entry name" value="TIR_dom"/>
</dbReference>
<dbReference type="EnsemblPlants" id="QL11p025188:mrna">
    <property type="protein sequence ID" value="QL11p025188:mrna"/>
    <property type="gene ID" value="QL11p025188"/>
</dbReference>
<feature type="compositionally biased region" description="Basic and acidic residues" evidence="5">
    <location>
        <begin position="792"/>
        <end position="801"/>
    </location>
</feature>
<evidence type="ECO:0000256" key="6">
    <source>
        <dbReference type="SAM" id="Phobius"/>
    </source>
</evidence>
<feature type="region of interest" description="Disordered" evidence="5">
    <location>
        <begin position="788"/>
        <end position="812"/>
    </location>
</feature>
<dbReference type="SUPFAM" id="SSF52058">
    <property type="entry name" value="L domain-like"/>
    <property type="match status" value="1"/>
</dbReference>
<dbReference type="InterPro" id="IPR036390">
    <property type="entry name" value="WH_DNA-bd_sf"/>
</dbReference>
<keyword evidence="6" id="KW-0472">Membrane</keyword>
<reference evidence="8" key="2">
    <citation type="submission" date="2021-01" db="UniProtKB">
        <authorList>
            <consortium name="EnsemblPlants"/>
        </authorList>
    </citation>
    <scope>IDENTIFICATION</scope>
</reference>
<dbReference type="InterPro" id="IPR044974">
    <property type="entry name" value="Disease_R_plants"/>
</dbReference>
<dbReference type="InParanoid" id="A0A7N2MWM6"/>
<evidence type="ECO:0000313" key="9">
    <source>
        <dbReference type="Proteomes" id="UP000594261"/>
    </source>
</evidence>
<dbReference type="Gene3D" id="3.40.50.10140">
    <property type="entry name" value="Toll/interleukin-1 receptor homology (TIR) domain"/>
    <property type="match status" value="1"/>
</dbReference>
<evidence type="ECO:0000256" key="5">
    <source>
        <dbReference type="SAM" id="MobiDB-lite"/>
    </source>
</evidence>
<dbReference type="InterPro" id="IPR058192">
    <property type="entry name" value="WHD_ROQ1-like"/>
</dbReference>
<dbReference type="PROSITE" id="PS50104">
    <property type="entry name" value="TIR"/>
    <property type="match status" value="1"/>
</dbReference>
<dbReference type="SUPFAM" id="SSF52540">
    <property type="entry name" value="P-loop containing nucleoside triphosphate hydrolases"/>
    <property type="match status" value="1"/>
</dbReference>
<feature type="domain" description="TIR" evidence="7">
    <location>
        <begin position="18"/>
        <end position="180"/>
    </location>
</feature>